<sequence>MTNHQVIKISLSFFDLRLSVNGAKRNESRVIGIDGSVSNSLFLYAKDLNVSGMEKNLLTKVQRTPQMFKSSEDERGGCLLKSNGGVRREGIDPKAGRIISRDENPLQQLEIRFPRKKK</sequence>
<reference evidence="1 2" key="1">
    <citation type="submission" date="2013-09" db="EMBL/GenBank/DDBJ databases">
        <title>Corchorus capsularis genome sequencing.</title>
        <authorList>
            <person name="Alam M."/>
            <person name="Haque M.S."/>
            <person name="Islam M.S."/>
            <person name="Emdad E.M."/>
            <person name="Islam M.M."/>
            <person name="Ahmed B."/>
            <person name="Halim A."/>
            <person name="Hossen Q.M.M."/>
            <person name="Hossain M.Z."/>
            <person name="Ahmed R."/>
            <person name="Khan M.M."/>
            <person name="Islam R."/>
            <person name="Rashid M.M."/>
            <person name="Khan S.A."/>
            <person name="Rahman M.S."/>
            <person name="Alam M."/>
        </authorList>
    </citation>
    <scope>NUCLEOTIDE SEQUENCE [LARGE SCALE GENOMIC DNA]</scope>
    <source>
        <strain evidence="2">cv. CVL-1</strain>
        <tissue evidence="1">Whole seedling</tissue>
    </source>
</reference>
<dbReference type="AlphaFoldDB" id="A0A1R3G6W6"/>
<dbReference type="Gramene" id="OMO53835">
    <property type="protein sequence ID" value="OMO53835"/>
    <property type="gene ID" value="CCACVL1_28305"/>
</dbReference>
<dbReference type="EMBL" id="AWWV01015129">
    <property type="protein sequence ID" value="OMO53835.1"/>
    <property type="molecule type" value="Genomic_DNA"/>
</dbReference>
<gene>
    <name evidence="1" type="ORF">CCACVL1_28305</name>
</gene>
<organism evidence="1 2">
    <name type="scientific">Corchorus capsularis</name>
    <name type="common">Jute</name>
    <dbReference type="NCBI Taxonomy" id="210143"/>
    <lineage>
        <taxon>Eukaryota</taxon>
        <taxon>Viridiplantae</taxon>
        <taxon>Streptophyta</taxon>
        <taxon>Embryophyta</taxon>
        <taxon>Tracheophyta</taxon>
        <taxon>Spermatophyta</taxon>
        <taxon>Magnoliopsida</taxon>
        <taxon>eudicotyledons</taxon>
        <taxon>Gunneridae</taxon>
        <taxon>Pentapetalae</taxon>
        <taxon>rosids</taxon>
        <taxon>malvids</taxon>
        <taxon>Malvales</taxon>
        <taxon>Malvaceae</taxon>
        <taxon>Grewioideae</taxon>
        <taxon>Apeibeae</taxon>
        <taxon>Corchorus</taxon>
    </lineage>
</organism>
<keyword evidence="2" id="KW-1185">Reference proteome</keyword>
<name>A0A1R3G6W6_COCAP</name>
<evidence type="ECO:0000313" key="1">
    <source>
        <dbReference type="EMBL" id="OMO53835.1"/>
    </source>
</evidence>
<evidence type="ECO:0000313" key="2">
    <source>
        <dbReference type="Proteomes" id="UP000188268"/>
    </source>
</evidence>
<accession>A0A1R3G6W6</accession>
<proteinExistence type="predicted"/>
<dbReference type="Proteomes" id="UP000188268">
    <property type="component" value="Unassembled WGS sequence"/>
</dbReference>
<comment type="caution">
    <text evidence="1">The sequence shown here is derived from an EMBL/GenBank/DDBJ whole genome shotgun (WGS) entry which is preliminary data.</text>
</comment>
<protein>
    <submittedName>
        <fullName evidence="1">Uncharacterized protein</fullName>
    </submittedName>
</protein>